<evidence type="ECO:0000256" key="7">
    <source>
        <dbReference type="HAMAP-Rule" id="MF_00109"/>
    </source>
</evidence>
<evidence type="ECO:0000256" key="6">
    <source>
        <dbReference type="ARBA" id="ARBA00023141"/>
    </source>
</evidence>
<evidence type="ECO:0000256" key="4">
    <source>
        <dbReference type="ARBA" id="ARBA00022777"/>
    </source>
</evidence>
<feature type="binding site" evidence="7">
    <location>
        <position position="79"/>
    </location>
    <ligand>
        <name>substrate</name>
    </ligand>
</feature>
<keyword evidence="9" id="KW-1185">Reference proteome</keyword>
<evidence type="ECO:0000313" key="8">
    <source>
        <dbReference type="EMBL" id="TYZ09307.1"/>
    </source>
</evidence>
<dbReference type="CDD" id="cd00464">
    <property type="entry name" value="SK"/>
    <property type="match status" value="1"/>
</dbReference>
<dbReference type="InterPro" id="IPR000623">
    <property type="entry name" value="Shikimate_kinase/TSH1"/>
</dbReference>
<sequence>MRLFLIGMPGAGKTTLGRALAVRGGLPFRDLDEEIVQREQRTVAEIFAAEGEDYFREVEARVARELIAEHPRLVLATGGGAPCFHGTMDALKAAGLTLWLDVPVPELVARLQHQAASRPLLAALPDLEALKLRLSETIAARTGFYAQAELRCTPPACTTEAVWALVQRYTTTA</sequence>
<keyword evidence="5 7" id="KW-0067">ATP-binding</keyword>
<dbReference type="SUPFAM" id="SSF52540">
    <property type="entry name" value="P-loop containing nucleoside triphosphate hydrolases"/>
    <property type="match status" value="1"/>
</dbReference>
<evidence type="ECO:0000256" key="1">
    <source>
        <dbReference type="ARBA" id="ARBA00022605"/>
    </source>
</evidence>
<dbReference type="HAMAP" id="MF_00109">
    <property type="entry name" value="Shikimate_kinase"/>
    <property type="match status" value="1"/>
</dbReference>
<keyword evidence="7" id="KW-0460">Magnesium</keyword>
<feature type="binding site" evidence="7">
    <location>
        <position position="141"/>
    </location>
    <ligand>
        <name>substrate</name>
    </ligand>
</feature>
<dbReference type="PRINTS" id="PR01100">
    <property type="entry name" value="SHIKIMTKNASE"/>
</dbReference>
<reference evidence="8 9" key="1">
    <citation type="submission" date="2019-08" db="EMBL/GenBank/DDBJ databases">
        <authorList>
            <person name="Seo M.-J."/>
        </authorList>
    </citation>
    <scope>NUCLEOTIDE SEQUENCE [LARGE SCALE GENOMIC DNA]</scope>
    <source>
        <strain evidence="8 9">KIGAM108</strain>
    </source>
</reference>
<comment type="caution">
    <text evidence="8">The sequence shown here is derived from an EMBL/GenBank/DDBJ whole genome shotgun (WGS) entry which is preliminary data.</text>
</comment>
<dbReference type="InterPro" id="IPR031322">
    <property type="entry name" value="Shikimate/glucono_kinase"/>
</dbReference>
<keyword evidence="2 7" id="KW-0808">Transferase</keyword>
<keyword evidence="7" id="KW-0479">Metal-binding</keyword>
<evidence type="ECO:0000256" key="3">
    <source>
        <dbReference type="ARBA" id="ARBA00022741"/>
    </source>
</evidence>
<protein>
    <recommendedName>
        <fullName evidence="7">Shikimate kinase</fullName>
        <shortName evidence="7">SK</shortName>
        <ecNumber evidence="7">2.7.1.71</ecNumber>
    </recommendedName>
</protein>
<feature type="binding site" evidence="7">
    <location>
        <position position="32"/>
    </location>
    <ligand>
        <name>substrate</name>
    </ligand>
</feature>
<dbReference type="GO" id="GO:0008652">
    <property type="term" value="P:amino acid biosynthetic process"/>
    <property type="evidence" value="ECO:0007669"/>
    <property type="project" value="UniProtKB-KW"/>
</dbReference>
<dbReference type="PANTHER" id="PTHR21087:SF16">
    <property type="entry name" value="SHIKIMATE KINASE 1, CHLOROPLASTIC"/>
    <property type="match status" value="1"/>
</dbReference>
<name>A0A5D6V1X6_9BACT</name>
<organism evidence="8 9">
    <name type="scientific">Hymenobacter lutimineralis</name>
    <dbReference type="NCBI Taxonomy" id="2606448"/>
    <lineage>
        <taxon>Bacteria</taxon>
        <taxon>Pseudomonadati</taxon>
        <taxon>Bacteroidota</taxon>
        <taxon>Cytophagia</taxon>
        <taxon>Cytophagales</taxon>
        <taxon>Hymenobacteraceae</taxon>
        <taxon>Hymenobacter</taxon>
    </lineage>
</organism>
<dbReference type="GO" id="GO:0005829">
    <property type="term" value="C:cytosol"/>
    <property type="evidence" value="ECO:0007669"/>
    <property type="project" value="TreeGrafter"/>
</dbReference>
<evidence type="ECO:0000256" key="5">
    <source>
        <dbReference type="ARBA" id="ARBA00022840"/>
    </source>
</evidence>
<feature type="binding site" evidence="7">
    <location>
        <position position="14"/>
    </location>
    <ligand>
        <name>Mg(2+)</name>
        <dbReference type="ChEBI" id="CHEBI:18420"/>
    </ligand>
</feature>
<comment type="subunit">
    <text evidence="7">Monomer.</text>
</comment>
<feature type="binding site" evidence="7">
    <location>
        <begin position="10"/>
        <end position="15"/>
    </location>
    <ligand>
        <name>ATP</name>
        <dbReference type="ChEBI" id="CHEBI:30616"/>
    </ligand>
</feature>
<comment type="similarity">
    <text evidence="7">Belongs to the shikimate kinase family.</text>
</comment>
<keyword evidence="1 7" id="KW-0028">Amino-acid biosynthesis</keyword>
<comment type="catalytic activity">
    <reaction evidence="7">
        <text>shikimate + ATP = 3-phosphoshikimate + ADP + H(+)</text>
        <dbReference type="Rhea" id="RHEA:13121"/>
        <dbReference type="ChEBI" id="CHEBI:15378"/>
        <dbReference type="ChEBI" id="CHEBI:30616"/>
        <dbReference type="ChEBI" id="CHEBI:36208"/>
        <dbReference type="ChEBI" id="CHEBI:145989"/>
        <dbReference type="ChEBI" id="CHEBI:456216"/>
        <dbReference type="EC" id="2.7.1.71"/>
    </reaction>
</comment>
<dbReference type="GO" id="GO:0009423">
    <property type="term" value="P:chorismate biosynthetic process"/>
    <property type="evidence" value="ECO:0007669"/>
    <property type="project" value="UniProtKB-UniRule"/>
</dbReference>
<dbReference type="UniPathway" id="UPA00053">
    <property type="reaction ID" value="UER00088"/>
</dbReference>
<dbReference type="EC" id="2.7.1.71" evidence="7"/>
<comment type="cofactor">
    <cofactor evidence="7">
        <name>Mg(2+)</name>
        <dbReference type="ChEBI" id="CHEBI:18420"/>
    </cofactor>
    <text evidence="7">Binds 1 Mg(2+) ion per subunit.</text>
</comment>
<feature type="binding site" evidence="7">
    <location>
        <position position="56"/>
    </location>
    <ligand>
        <name>substrate</name>
    </ligand>
</feature>
<gene>
    <name evidence="7" type="primary">aroK</name>
    <name evidence="8" type="ORF">FY528_11220</name>
</gene>
<dbReference type="EMBL" id="VTHL01000010">
    <property type="protein sequence ID" value="TYZ09307.1"/>
    <property type="molecule type" value="Genomic_DNA"/>
</dbReference>
<dbReference type="GO" id="GO:0005524">
    <property type="term" value="F:ATP binding"/>
    <property type="evidence" value="ECO:0007669"/>
    <property type="project" value="UniProtKB-UniRule"/>
</dbReference>
<dbReference type="GO" id="GO:0000287">
    <property type="term" value="F:magnesium ion binding"/>
    <property type="evidence" value="ECO:0007669"/>
    <property type="project" value="UniProtKB-UniRule"/>
</dbReference>
<dbReference type="Gene3D" id="3.40.50.300">
    <property type="entry name" value="P-loop containing nucleotide triphosphate hydrolases"/>
    <property type="match status" value="1"/>
</dbReference>
<comment type="function">
    <text evidence="7">Catalyzes the specific phosphorylation of the 3-hydroxyl group of shikimic acid using ATP as a cosubstrate.</text>
</comment>
<dbReference type="Pfam" id="PF01202">
    <property type="entry name" value="SKI"/>
    <property type="match status" value="1"/>
</dbReference>
<keyword evidence="3 7" id="KW-0547">Nucleotide-binding</keyword>
<dbReference type="Proteomes" id="UP000322791">
    <property type="component" value="Unassembled WGS sequence"/>
</dbReference>
<dbReference type="InterPro" id="IPR027417">
    <property type="entry name" value="P-loop_NTPase"/>
</dbReference>
<comment type="caution">
    <text evidence="7">Lacks conserved residue(s) required for the propagation of feature annotation.</text>
</comment>
<evidence type="ECO:0000313" key="9">
    <source>
        <dbReference type="Proteomes" id="UP000322791"/>
    </source>
</evidence>
<dbReference type="PANTHER" id="PTHR21087">
    <property type="entry name" value="SHIKIMATE KINASE"/>
    <property type="match status" value="1"/>
</dbReference>
<accession>A0A5D6V1X6</accession>
<evidence type="ECO:0000256" key="2">
    <source>
        <dbReference type="ARBA" id="ARBA00022679"/>
    </source>
</evidence>
<dbReference type="GO" id="GO:0004765">
    <property type="term" value="F:shikimate kinase activity"/>
    <property type="evidence" value="ECO:0007669"/>
    <property type="project" value="UniProtKB-UniRule"/>
</dbReference>
<comment type="pathway">
    <text evidence="7">Metabolic intermediate biosynthesis; chorismate biosynthesis; chorismate from D-erythrose 4-phosphate and phosphoenolpyruvate: step 5/7.</text>
</comment>
<feature type="binding site" evidence="7">
    <location>
        <position position="118"/>
    </location>
    <ligand>
        <name>ATP</name>
        <dbReference type="ChEBI" id="CHEBI:30616"/>
    </ligand>
</feature>
<dbReference type="AlphaFoldDB" id="A0A5D6V1X6"/>
<dbReference type="GO" id="GO:0009073">
    <property type="term" value="P:aromatic amino acid family biosynthetic process"/>
    <property type="evidence" value="ECO:0007669"/>
    <property type="project" value="UniProtKB-KW"/>
</dbReference>
<proteinExistence type="inferred from homology"/>
<keyword evidence="6 7" id="KW-0057">Aromatic amino acid biosynthesis</keyword>
<comment type="subcellular location">
    <subcellularLocation>
        <location evidence="7">Cytoplasm</location>
    </subcellularLocation>
</comment>
<keyword evidence="4 7" id="KW-0418">Kinase</keyword>
<keyword evidence="7" id="KW-0963">Cytoplasm</keyword>